<evidence type="ECO:0000256" key="1">
    <source>
        <dbReference type="ARBA" id="ARBA00004613"/>
    </source>
</evidence>
<dbReference type="Proteomes" id="UP000005809">
    <property type="component" value="Unassembled WGS sequence"/>
</dbReference>
<dbReference type="InterPro" id="IPR011330">
    <property type="entry name" value="Glyco_hydro/deAcase_b/a-brl"/>
</dbReference>
<dbReference type="EMBL" id="ACIF01000357">
    <property type="protein sequence ID" value="EKA92449.1"/>
    <property type="molecule type" value="Genomic_DNA"/>
</dbReference>
<proteinExistence type="predicted"/>
<dbReference type="GO" id="GO:0005576">
    <property type="term" value="C:extracellular region"/>
    <property type="evidence" value="ECO:0007669"/>
    <property type="project" value="UniProtKB-SubCell"/>
</dbReference>
<dbReference type="PANTHER" id="PTHR34216:SF3">
    <property type="entry name" value="POLY-BETA-1,6-N-ACETYL-D-GLUCOSAMINE N-DEACETYLASE"/>
    <property type="match status" value="1"/>
</dbReference>
<feature type="domain" description="NodB homology" evidence="3">
    <location>
        <begin position="70"/>
        <end position="249"/>
    </location>
</feature>
<evidence type="ECO:0000313" key="4">
    <source>
        <dbReference type="EMBL" id="EKA92449.1"/>
    </source>
</evidence>
<organism evidence="4 5">
    <name type="scientific">Fusobacterium periodonticum D10</name>
    <dbReference type="NCBI Taxonomy" id="620833"/>
    <lineage>
        <taxon>Bacteria</taxon>
        <taxon>Fusobacteriati</taxon>
        <taxon>Fusobacteriota</taxon>
        <taxon>Fusobacteriia</taxon>
        <taxon>Fusobacteriales</taxon>
        <taxon>Fusobacteriaceae</taxon>
        <taxon>Fusobacterium</taxon>
    </lineage>
</organism>
<dbReference type="GO" id="GO:0016810">
    <property type="term" value="F:hydrolase activity, acting on carbon-nitrogen (but not peptide) bonds"/>
    <property type="evidence" value="ECO:0007669"/>
    <property type="project" value="InterPro"/>
</dbReference>
<dbReference type="SUPFAM" id="SSF88713">
    <property type="entry name" value="Glycoside hydrolase/deacetylase"/>
    <property type="match status" value="1"/>
</dbReference>
<dbReference type="GO" id="GO:0005975">
    <property type="term" value="P:carbohydrate metabolic process"/>
    <property type="evidence" value="ECO:0007669"/>
    <property type="project" value="InterPro"/>
</dbReference>
<dbReference type="AlphaFoldDB" id="K1GE75"/>
<evidence type="ECO:0000259" key="3">
    <source>
        <dbReference type="PROSITE" id="PS51677"/>
    </source>
</evidence>
<sequence length="249" mass="29639">MIITLIILTIIIFLIIIFNKRAVPAFLYHQVNPISNVSPELFEEHLKVIKEYKMNTITISEFYNKEVPTNSILLTFDDGYFDNYKYVFPLLKKYNMKATIFLNTLYIMDKRETEPEIKDNNTVNLEAMKEYIKSGKATINQYMSWEEIKEMYDSSLIDFQAHSHKHMAMFVDTKIEGLTNKNRMEAPELYLYGELEDNFPSFPKRGEYTGKAILIKKEFFKIFKEFYEKNIENKITDKNEILKKISRIY</sequence>
<protein>
    <recommendedName>
        <fullName evidence="3">NodB homology domain-containing protein</fullName>
    </recommendedName>
</protein>
<accession>K1GE75</accession>
<dbReference type="InterPro" id="IPR002509">
    <property type="entry name" value="NODB_dom"/>
</dbReference>
<evidence type="ECO:0000256" key="2">
    <source>
        <dbReference type="ARBA" id="ARBA00022729"/>
    </source>
</evidence>
<dbReference type="Gene3D" id="3.20.20.370">
    <property type="entry name" value="Glycoside hydrolase/deacetylase"/>
    <property type="match status" value="1"/>
</dbReference>
<comment type="subcellular location">
    <subcellularLocation>
        <location evidence="1">Secreted</location>
    </subcellularLocation>
</comment>
<evidence type="ECO:0000313" key="5">
    <source>
        <dbReference type="Proteomes" id="UP000005809"/>
    </source>
</evidence>
<gene>
    <name evidence="4" type="ORF">FPOG_01195</name>
</gene>
<name>K1GE75_9FUSO</name>
<dbReference type="InterPro" id="IPR051398">
    <property type="entry name" value="Polysacch_Deacetylase"/>
</dbReference>
<dbReference type="PATRIC" id="fig|620833.3.peg.2204"/>
<dbReference type="Pfam" id="PF01522">
    <property type="entry name" value="Polysacc_deac_1"/>
    <property type="match status" value="1"/>
</dbReference>
<comment type="caution">
    <text evidence="4">The sequence shown here is derived from an EMBL/GenBank/DDBJ whole genome shotgun (WGS) entry which is preliminary data.</text>
</comment>
<dbReference type="CDD" id="cd10969">
    <property type="entry name" value="CE4_Ecf1_like_5s"/>
    <property type="match status" value="1"/>
</dbReference>
<dbReference type="HOGENOM" id="CLU_030024_3_3_0"/>
<keyword evidence="2" id="KW-0732">Signal</keyword>
<reference evidence="4 5" key="1">
    <citation type="submission" date="2012-05" db="EMBL/GenBank/DDBJ databases">
        <title>The Genome Sequence of Fusobacterium periodontium Oral Taxon 201 Strain D10.</title>
        <authorList>
            <consortium name="The Broad Institute Genome Sequencing Platform"/>
            <consortium name="The Broad Institute Genome Sequencing Center for Infectious Disease"/>
            <person name="Earl A."/>
            <person name="Ward D."/>
            <person name="Feldgarden M."/>
            <person name="Gevers D."/>
            <person name="Strauss J."/>
            <person name="Sibley C."/>
            <person name="White A."/>
            <person name="Ambrose C.E."/>
            <person name="Allen-Vercoe E."/>
            <person name="Walker B."/>
            <person name="Young S.K."/>
            <person name="Zeng Q."/>
            <person name="Gargeya S."/>
            <person name="Fitzgerald M."/>
            <person name="Haas B."/>
            <person name="Abouelleil A."/>
            <person name="Alvarado L."/>
            <person name="Arachchi H.M."/>
            <person name="Berlin A.M."/>
            <person name="Chapman S.B."/>
            <person name="Goldberg J."/>
            <person name="Griggs A."/>
            <person name="Gujja S."/>
            <person name="Hansen M."/>
            <person name="Howarth C."/>
            <person name="Imamovic A."/>
            <person name="Larimer J."/>
            <person name="McCowan C."/>
            <person name="Montmayeur A."/>
            <person name="Murphy C."/>
            <person name="Neiman D."/>
            <person name="Pearson M."/>
            <person name="Priest M."/>
            <person name="Roberts A."/>
            <person name="Saif S."/>
            <person name="Shea T."/>
            <person name="Sisk P."/>
            <person name="Sykes S."/>
            <person name="Wortman J."/>
            <person name="Nusbaum C."/>
            <person name="Birren B."/>
        </authorList>
    </citation>
    <scope>NUCLEOTIDE SEQUENCE [LARGE SCALE GENOMIC DNA]</scope>
    <source>
        <strain evidence="4 5">D10</strain>
    </source>
</reference>
<dbReference type="PROSITE" id="PS51677">
    <property type="entry name" value="NODB"/>
    <property type="match status" value="1"/>
</dbReference>
<dbReference type="PANTHER" id="PTHR34216">
    <property type="match status" value="1"/>
</dbReference>